<gene>
    <name evidence="2" type="ORF">CFY87_07000</name>
</gene>
<evidence type="ECO:0000313" key="2">
    <source>
        <dbReference type="EMBL" id="OZN24828.1"/>
    </source>
</evidence>
<protein>
    <submittedName>
        <fullName evidence="2">Cyd operon protein YbgE</fullName>
    </submittedName>
</protein>
<feature type="transmembrane region" description="Helical" evidence="1">
    <location>
        <begin position="12"/>
        <end position="31"/>
    </location>
</feature>
<dbReference type="EMBL" id="NLFK01000006">
    <property type="protein sequence ID" value="OZN24828.1"/>
    <property type="molecule type" value="Genomic_DNA"/>
</dbReference>
<dbReference type="RefSeq" id="WP_094946602.1">
    <property type="nucleotide sequence ID" value="NZ_NLFK01000006.1"/>
</dbReference>
<proteinExistence type="predicted"/>
<evidence type="ECO:0000313" key="3">
    <source>
        <dbReference type="Proteomes" id="UP000215738"/>
    </source>
</evidence>
<feature type="transmembrane region" description="Helical" evidence="1">
    <location>
        <begin position="43"/>
        <end position="67"/>
    </location>
</feature>
<keyword evidence="1" id="KW-0472">Membrane</keyword>
<dbReference type="Proteomes" id="UP000215738">
    <property type="component" value="Unassembled WGS sequence"/>
</dbReference>
<sequence>MINSLYQFTNKGSWRALSCILALVLTFSLFFNVNGFAGTLRSFSPYLIILGMWAIITLWIHGMGFVIRKLLWKACFLPLLSYVILLIIALSSLI</sequence>
<dbReference type="InterPro" id="IPR011846">
    <property type="entry name" value="Cyd_oper_YbgE"/>
</dbReference>
<organism evidence="2 3">
    <name type="scientific">Actinobacillus seminis</name>
    <dbReference type="NCBI Taxonomy" id="722"/>
    <lineage>
        <taxon>Bacteria</taxon>
        <taxon>Pseudomonadati</taxon>
        <taxon>Pseudomonadota</taxon>
        <taxon>Gammaproteobacteria</taxon>
        <taxon>Pasteurellales</taxon>
        <taxon>Pasteurellaceae</taxon>
        <taxon>Actinobacillus</taxon>
    </lineage>
</organism>
<accession>A0ABX4FRM0</accession>
<keyword evidence="1" id="KW-0812">Transmembrane</keyword>
<name>A0ABX4FRM0_9PAST</name>
<keyword evidence="3" id="KW-1185">Reference proteome</keyword>
<evidence type="ECO:0000256" key="1">
    <source>
        <dbReference type="SAM" id="Phobius"/>
    </source>
</evidence>
<dbReference type="Pfam" id="PF09600">
    <property type="entry name" value="Cyd_oper_YbgE"/>
    <property type="match status" value="1"/>
</dbReference>
<keyword evidence="1" id="KW-1133">Transmembrane helix</keyword>
<comment type="caution">
    <text evidence="2">The sequence shown here is derived from an EMBL/GenBank/DDBJ whole genome shotgun (WGS) entry which is preliminary data.</text>
</comment>
<reference evidence="2 3" key="1">
    <citation type="submission" date="2017-07" db="EMBL/GenBank/DDBJ databases">
        <title>Virulence factors identified in Actinobacillus seminis.</title>
        <authorList>
            <person name="Negrete-Abascal E."/>
            <person name="Vaca-Pacheco S."/>
            <person name="Montes-Garcia F."/>
            <person name="Leyto-Gil A.M."/>
            <person name="Fragoso-Garcia E."/>
            <person name="Carvente-Garcia R."/>
            <person name="Perez-Agueros S."/>
            <person name="Castelan-Sanchez H.G."/>
            <person name="Garcia-Molina A."/>
            <person name="Villamar T.E."/>
            <person name="Vazquez-Cruz C."/>
        </authorList>
    </citation>
    <scope>NUCLEOTIDE SEQUENCE [LARGE SCALE GENOMIC DNA]</scope>
    <source>
        <strain evidence="2 3">ATCC 15768</strain>
    </source>
</reference>
<dbReference type="NCBIfam" id="TIGR02112">
    <property type="entry name" value="cyd_oper_ybgE"/>
    <property type="match status" value="1"/>
</dbReference>
<feature type="transmembrane region" description="Helical" evidence="1">
    <location>
        <begin position="74"/>
        <end position="93"/>
    </location>
</feature>